<feature type="compositionally biased region" description="Polar residues" evidence="7">
    <location>
        <begin position="1"/>
        <end position="10"/>
    </location>
</feature>
<dbReference type="PANTHER" id="PTHR24264:SF54">
    <property type="entry name" value="PEPTIDASE S1 DOMAIN-CONTAINING PROTEIN"/>
    <property type="match status" value="1"/>
</dbReference>
<evidence type="ECO:0000256" key="5">
    <source>
        <dbReference type="ARBA" id="ARBA00024195"/>
    </source>
</evidence>
<dbReference type="EMBL" id="JARAKH010000043">
    <property type="protein sequence ID" value="KAK8379198.1"/>
    <property type="molecule type" value="Genomic_DNA"/>
</dbReference>
<evidence type="ECO:0000256" key="2">
    <source>
        <dbReference type="ARBA" id="ARBA00022801"/>
    </source>
</evidence>
<dbReference type="Gene3D" id="2.40.10.10">
    <property type="entry name" value="Trypsin-like serine proteases"/>
    <property type="match status" value="2"/>
</dbReference>
<keyword evidence="3 6" id="KW-0720">Serine protease</keyword>
<evidence type="ECO:0000256" key="3">
    <source>
        <dbReference type="ARBA" id="ARBA00022825"/>
    </source>
</evidence>
<dbReference type="InterPro" id="IPR050127">
    <property type="entry name" value="Serine_Proteases_S1"/>
</dbReference>
<dbReference type="PROSITE" id="PS50240">
    <property type="entry name" value="TRYPSIN_DOM"/>
    <property type="match status" value="1"/>
</dbReference>
<dbReference type="SMART" id="SM00020">
    <property type="entry name" value="Tryp_SPc"/>
    <property type="match status" value="1"/>
</dbReference>
<evidence type="ECO:0000256" key="1">
    <source>
        <dbReference type="ARBA" id="ARBA00022670"/>
    </source>
</evidence>
<feature type="compositionally biased region" description="Basic and acidic residues" evidence="7">
    <location>
        <begin position="338"/>
        <end position="350"/>
    </location>
</feature>
<dbReference type="CDD" id="cd00190">
    <property type="entry name" value="Tryp_SPc"/>
    <property type="match status" value="1"/>
</dbReference>
<keyword evidence="10" id="KW-1185">Reference proteome</keyword>
<protein>
    <recommendedName>
        <fullName evidence="8">Peptidase S1 domain-containing protein</fullName>
    </recommendedName>
</protein>
<feature type="compositionally biased region" description="Basic and acidic residues" evidence="7">
    <location>
        <begin position="287"/>
        <end position="302"/>
    </location>
</feature>
<feature type="compositionally biased region" description="Acidic residues" evidence="7">
    <location>
        <begin position="351"/>
        <end position="363"/>
    </location>
</feature>
<evidence type="ECO:0000256" key="4">
    <source>
        <dbReference type="ARBA" id="ARBA00023157"/>
    </source>
</evidence>
<feature type="region of interest" description="Disordered" evidence="7">
    <location>
        <begin position="283"/>
        <end position="323"/>
    </location>
</feature>
<dbReference type="Pfam" id="PF00089">
    <property type="entry name" value="Trypsin"/>
    <property type="match status" value="1"/>
</dbReference>
<feature type="region of interest" description="Disordered" evidence="7">
    <location>
        <begin position="187"/>
        <end position="236"/>
    </location>
</feature>
<dbReference type="InterPro" id="IPR033116">
    <property type="entry name" value="TRYPSIN_SER"/>
</dbReference>
<dbReference type="FunFam" id="2.40.10.10:FF:000002">
    <property type="entry name" value="Transmembrane protease serine"/>
    <property type="match status" value="1"/>
</dbReference>
<evidence type="ECO:0000313" key="10">
    <source>
        <dbReference type="Proteomes" id="UP001487740"/>
    </source>
</evidence>
<evidence type="ECO:0000256" key="6">
    <source>
        <dbReference type="RuleBase" id="RU363034"/>
    </source>
</evidence>
<keyword evidence="4" id="KW-1015">Disulfide bond</keyword>
<dbReference type="GO" id="GO:0006508">
    <property type="term" value="P:proteolysis"/>
    <property type="evidence" value="ECO:0007669"/>
    <property type="project" value="UniProtKB-KW"/>
</dbReference>
<keyword evidence="1 6" id="KW-0645">Protease</keyword>
<feature type="region of interest" description="Disordered" evidence="7">
    <location>
        <begin position="1"/>
        <end position="55"/>
    </location>
</feature>
<feature type="region of interest" description="Disordered" evidence="7">
    <location>
        <begin position="338"/>
        <end position="365"/>
    </location>
</feature>
<dbReference type="SUPFAM" id="SSF50494">
    <property type="entry name" value="Trypsin-like serine proteases"/>
    <property type="match status" value="1"/>
</dbReference>
<sequence length="605" mass="68383">MQSVDPQNGRNFWRKNNKVPGGMRAVYGAMHPPITHSPRSSPRKEGGPRKPEATDSFQDYQESVNDAWDCGDDEFCVISDVKISTRMVQSAALSVINSHRSGQLLANLPSQSLPELHPPHHHHHHHHHHHQPPHTSHSPPLQQEVVDEMPAYSLHCSSPEPLANHCPLCHANISPWDEGWRDHLLPGPDACPSNPRVWPGSKKAPGNSAPPTQPQGARRGGGGPGTPGTPRRNTPRRRTCVFESLCGDDTKVEEAYCYAIGSICREKVLRHLEEEGYVIIEDNEDEVMQREEERREEQGRGGEEEEEEEEEEVVYREYDEEEEEKMYYDSEYGEIDRRLPRLDETNNRGVEEEEEEEEEEGEKEEANWMLERAEEEEDCGRRTREGGGNWLRIIGGAESVEGEWPWQVAVLNRFKELFCGGTLVGRRWVLTAAHCVRRKLYVRLGEHDLRDDGADVYEVEMKVERSFKHPEYDDSDNIEHDIALLKLPRAARYSEGGGERKEKLTFLGSDVLMFAEVPIVSDYLCRRVYPDNPITSNHICAGYIGGKYDTCAGDSGGPLICEEGGVYILQGVTSFGAGCGDKKSYGVYTRVGEYMGWIQEVMGSL</sequence>
<feature type="compositionally biased region" description="Basic residues" evidence="7">
    <location>
        <begin position="119"/>
        <end position="132"/>
    </location>
</feature>
<dbReference type="Proteomes" id="UP001487740">
    <property type="component" value="Unassembled WGS sequence"/>
</dbReference>
<comment type="similarity">
    <text evidence="5">Belongs to the peptidase S1 family. CLIP subfamily.</text>
</comment>
<dbReference type="InterPro" id="IPR001254">
    <property type="entry name" value="Trypsin_dom"/>
</dbReference>
<accession>A0AAW0SV11</accession>
<dbReference type="GO" id="GO:0005615">
    <property type="term" value="C:extracellular space"/>
    <property type="evidence" value="ECO:0007669"/>
    <property type="project" value="TreeGrafter"/>
</dbReference>
<dbReference type="InterPro" id="IPR001314">
    <property type="entry name" value="Peptidase_S1A"/>
</dbReference>
<dbReference type="InterPro" id="IPR009003">
    <property type="entry name" value="Peptidase_S1_PA"/>
</dbReference>
<dbReference type="GO" id="GO:0004252">
    <property type="term" value="F:serine-type endopeptidase activity"/>
    <property type="evidence" value="ECO:0007669"/>
    <property type="project" value="InterPro"/>
</dbReference>
<feature type="domain" description="Peptidase S1" evidence="8">
    <location>
        <begin position="393"/>
        <end position="603"/>
    </location>
</feature>
<reference evidence="9 10" key="1">
    <citation type="submission" date="2023-03" db="EMBL/GenBank/DDBJ databases">
        <title>High-quality genome of Scylla paramamosain provides insights in environmental adaptation.</title>
        <authorList>
            <person name="Zhang L."/>
        </authorList>
    </citation>
    <scope>NUCLEOTIDE SEQUENCE [LARGE SCALE GENOMIC DNA]</scope>
    <source>
        <strain evidence="9">LZ_2023a</strain>
        <tissue evidence="9">Muscle</tissue>
    </source>
</reference>
<dbReference type="InterPro" id="IPR018114">
    <property type="entry name" value="TRYPSIN_HIS"/>
</dbReference>
<evidence type="ECO:0000313" key="9">
    <source>
        <dbReference type="EMBL" id="KAK8379198.1"/>
    </source>
</evidence>
<dbReference type="InterPro" id="IPR043504">
    <property type="entry name" value="Peptidase_S1_PA_chymotrypsin"/>
</dbReference>
<feature type="compositionally biased region" description="Acidic residues" evidence="7">
    <location>
        <begin position="303"/>
        <end position="323"/>
    </location>
</feature>
<dbReference type="PANTHER" id="PTHR24264">
    <property type="entry name" value="TRYPSIN-RELATED"/>
    <property type="match status" value="1"/>
</dbReference>
<dbReference type="PRINTS" id="PR00722">
    <property type="entry name" value="CHYMOTRYPSIN"/>
</dbReference>
<proteinExistence type="inferred from homology"/>
<dbReference type="AlphaFoldDB" id="A0AAW0SV11"/>
<evidence type="ECO:0000256" key="7">
    <source>
        <dbReference type="SAM" id="MobiDB-lite"/>
    </source>
</evidence>
<evidence type="ECO:0000259" key="8">
    <source>
        <dbReference type="PROSITE" id="PS50240"/>
    </source>
</evidence>
<organism evidence="9 10">
    <name type="scientific">Scylla paramamosain</name>
    <name type="common">Mud crab</name>
    <dbReference type="NCBI Taxonomy" id="85552"/>
    <lineage>
        <taxon>Eukaryota</taxon>
        <taxon>Metazoa</taxon>
        <taxon>Ecdysozoa</taxon>
        <taxon>Arthropoda</taxon>
        <taxon>Crustacea</taxon>
        <taxon>Multicrustacea</taxon>
        <taxon>Malacostraca</taxon>
        <taxon>Eumalacostraca</taxon>
        <taxon>Eucarida</taxon>
        <taxon>Decapoda</taxon>
        <taxon>Pleocyemata</taxon>
        <taxon>Brachyura</taxon>
        <taxon>Eubrachyura</taxon>
        <taxon>Portunoidea</taxon>
        <taxon>Portunidae</taxon>
        <taxon>Portuninae</taxon>
        <taxon>Scylla</taxon>
    </lineage>
</organism>
<dbReference type="PROSITE" id="PS00135">
    <property type="entry name" value="TRYPSIN_SER"/>
    <property type="match status" value="1"/>
</dbReference>
<keyword evidence="2 6" id="KW-0378">Hydrolase</keyword>
<dbReference type="PROSITE" id="PS00134">
    <property type="entry name" value="TRYPSIN_HIS"/>
    <property type="match status" value="1"/>
</dbReference>
<feature type="compositionally biased region" description="Basic and acidic residues" evidence="7">
    <location>
        <begin position="42"/>
        <end position="53"/>
    </location>
</feature>
<name>A0AAW0SV11_SCYPA</name>
<feature type="region of interest" description="Disordered" evidence="7">
    <location>
        <begin position="110"/>
        <end position="141"/>
    </location>
</feature>
<gene>
    <name evidence="9" type="ORF">O3P69_019209</name>
</gene>
<comment type="caution">
    <text evidence="9">The sequence shown here is derived from an EMBL/GenBank/DDBJ whole genome shotgun (WGS) entry which is preliminary data.</text>
</comment>